<evidence type="ECO:0000313" key="4">
    <source>
        <dbReference type="Proteomes" id="UP000677082"/>
    </source>
</evidence>
<dbReference type="InterPro" id="IPR009097">
    <property type="entry name" value="Cyclic_Pdiesterase"/>
</dbReference>
<protein>
    <recommendedName>
        <fullName evidence="5">Capsid maturation protease</fullName>
    </recommendedName>
</protein>
<organism evidence="3 4">
    <name type="scientific">Paractinoplanes toevensis</name>
    <dbReference type="NCBI Taxonomy" id="571911"/>
    <lineage>
        <taxon>Bacteria</taxon>
        <taxon>Bacillati</taxon>
        <taxon>Actinomycetota</taxon>
        <taxon>Actinomycetes</taxon>
        <taxon>Micromonosporales</taxon>
        <taxon>Micromonosporaceae</taxon>
        <taxon>Paractinoplanes</taxon>
    </lineage>
</organism>
<dbReference type="SUPFAM" id="SSF55144">
    <property type="entry name" value="LigT-like"/>
    <property type="match status" value="1"/>
</dbReference>
<dbReference type="InterPro" id="IPR012106">
    <property type="entry name" value="Phage_Mu_Gp1"/>
</dbReference>
<gene>
    <name evidence="3" type="ORF">Ato02nite_006830</name>
</gene>
<dbReference type="Pfam" id="PF10123">
    <property type="entry name" value="Mu-like_Pro"/>
    <property type="match status" value="1"/>
</dbReference>
<feature type="region of interest" description="Disordered" evidence="2">
    <location>
        <begin position="388"/>
        <end position="425"/>
    </location>
</feature>
<evidence type="ECO:0000256" key="1">
    <source>
        <dbReference type="SAM" id="Coils"/>
    </source>
</evidence>
<dbReference type="AlphaFoldDB" id="A0A919T4I4"/>
<keyword evidence="1" id="KW-0175">Coiled coil</keyword>
<keyword evidence="4" id="KW-1185">Reference proteome</keyword>
<evidence type="ECO:0000313" key="3">
    <source>
        <dbReference type="EMBL" id="GIM88890.1"/>
    </source>
</evidence>
<evidence type="ECO:0000256" key="2">
    <source>
        <dbReference type="SAM" id="MobiDB-lite"/>
    </source>
</evidence>
<reference evidence="3 4" key="1">
    <citation type="submission" date="2021-03" db="EMBL/GenBank/DDBJ databases">
        <title>Whole genome shotgun sequence of Actinoplanes toevensis NBRC 105298.</title>
        <authorList>
            <person name="Komaki H."/>
            <person name="Tamura T."/>
        </authorList>
    </citation>
    <scope>NUCLEOTIDE SEQUENCE [LARGE SCALE GENOMIC DNA]</scope>
    <source>
        <strain evidence="3 4">NBRC 105298</strain>
    </source>
</reference>
<evidence type="ECO:0008006" key="5">
    <source>
        <dbReference type="Google" id="ProtNLM"/>
    </source>
</evidence>
<sequence length="896" mass="95218">MPEVALARREGVELIRTGNWAASTGSWNPTAKDILAAVEAMKCPAVGKPILKIGHLDKRFAPDLSHDGEPGIGWVDNLRAEEDGHLLLGDYVGMPAWIDQVMASAWPKRSIEGKYNYRCALSHTHHFALDAVSLLGTTQPAIPTLRSLNDVAELYGVDIAASEDHSGDSVYAVVAAAEVHTGAMIALVPTAEDAVRLSVDDGLPVEEIHLTLAYLGEAADLGAQGRQDVIDSVSRAANGLPHLAADVFAAAVFNPGDAQPDRDPCHVYLISGDLVDAVHDLTDEALFDVLFPGPSPIPAQHRPWFAHVTAEYTNDLARLAELTTRMGPITFDRIRLAFAGEVVDIPLIPPDEQAAWEAQYGPVAASAADVHTRIATIRASRAQVEVSAAHPFDESKHKRDGDGQFAHTAGAGKGDKPVPSAQKSRDSLNMAGRIALGDGETLVSSGKVKGGEFSTADTLMAVTSSGDGPGMRFGVVGSDDARDWDGSGDSTVRLDEDGIGHLWDAVSGFDDQIKKRSEERRTQLAEHEANVAALHDKANDWYAGLPADEQRSPANLAKFRQMRAAAYRAEEDDAPGEEFEGDIVSVDAADGGQIQAQLYGRFDGDKQHWEVQAVVRPAGAEGWDFGTAVGNDHHTTWEPKQLREMARTLDRLTVADDTVSASAPADGQTLHLGWKASDVGGALADAIRRQVDLKYAGIPNLPAAEPEHEINPDPKEDLVSTELSGIRSRLGLDDTADEQAILSALDELKAKADTPITPEPTPEMVAASAAAVEKAELAEAEKDELRKEVTVLASQVQTMSAKLAATEAEKAATVKASVIGEAARLGKFTPAEREQWETDYDEAPGAITRVLASIAPGTAVPVMASGTAGTPEPVDGTDDDWDAIVARLDGPSAKAV</sequence>
<name>A0A919T4I4_9ACTN</name>
<proteinExistence type="predicted"/>
<dbReference type="EMBL" id="BOQN01000009">
    <property type="protein sequence ID" value="GIM88890.1"/>
    <property type="molecule type" value="Genomic_DNA"/>
</dbReference>
<feature type="coiled-coil region" evidence="1">
    <location>
        <begin position="768"/>
        <end position="795"/>
    </location>
</feature>
<comment type="caution">
    <text evidence="3">The sequence shown here is derived from an EMBL/GenBank/DDBJ whole genome shotgun (WGS) entry which is preliminary data.</text>
</comment>
<feature type="compositionally biased region" description="Basic and acidic residues" evidence="2">
    <location>
        <begin position="391"/>
        <end position="402"/>
    </location>
</feature>
<accession>A0A919T4I4</accession>
<dbReference type="Proteomes" id="UP000677082">
    <property type="component" value="Unassembled WGS sequence"/>
</dbReference>